<dbReference type="EnsemblPlants" id="AVESA.00010b.r2.3CG0501710.2">
    <property type="protein sequence ID" value="AVESA.00010b.r2.3CG0501710.2.CDS"/>
    <property type="gene ID" value="AVESA.00010b.r2.3CG0501710"/>
</dbReference>
<evidence type="ECO:0000313" key="1">
    <source>
        <dbReference type="EnsemblPlants" id="AVESA.00010b.r2.3CG0501710.2.CDS"/>
    </source>
</evidence>
<sequence>MSSEDSKDTLKNSDWTTVSSGAVTAAETSQPVAKKRLARRIRQVPECYFLPRRSLPAVLATYGAVCAAGVGAGMLLQVWINEKIKEDGGVVWENDQMMFRAL</sequence>
<evidence type="ECO:0000313" key="2">
    <source>
        <dbReference type="Proteomes" id="UP001732700"/>
    </source>
</evidence>
<organism evidence="1 2">
    <name type="scientific">Avena sativa</name>
    <name type="common">Oat</name>
    <dbReference type="NCBI Taxonomy" id="4498"/>
    <lineage>
        <taxon>Eukaryota</taxon>
        <taxon>Viridiplantae</taxon>
        <taxon>Streptophyta</taxon>
        <taxon>Embryophyta</taxon>
        <taxon>Tracheophyta</taxon>
        <taxon>Spermatophyta</taxon>
        <taxon>Magnoliopsida</taxon>
        <taxon>Liliopsida</taxon>
        <taxon>Poales</taxon>
        <taxon>Poaceae</taxon>
        <taxon>BOP clade</taxon>
        <taxon>Pooideae</taxon>
        <taxon>Poodae</taxon>
        <taxon>Poeae</taxon>
        <taxon>Poeae Chloroplast Group 1 (Aveneae type)</taxon>
        <taxon>Aveninae</taxon>
        <taxon>Avena</taxon>
    </lineage>
</organism>
<dbReference type="Proteomes" id="UP001732700">
    <property type="component" value="Chromosome 3C"/>
</dbReference>
<proteinExistence type="predicted"/>
<accession>A0ACD5VRM5</accession>
<reference evidence="1" key="2">
    <citation type="submission" date="2025-09" db="UniProtKB">
        <authorList>
            <consortium name="EnsemblPlants"/>
        </authorList>
    </citation>
    <scope>IDENTIFICATION</scope>
</reference>
<keyword evidence="2" id="KW-1185">Reference proteome</keyword>
<protein>
    <submittedName>
        <fullName evidence="1">Uncharacterized protein</fullName>
    </submittedName>
</protein>
<reference evidence="1" key="1">
    <citation type="submission" date="2021-05" db="EMBL/GenBank/DDBJ databases">
        <authorList>
            <person name="Scholz U."/>
            <person name="Mascher M."/>
            <person name="Fiebig A."/>
        </authorList>
    </citation>
    <scope>NUCLEOTIDE SEQUENCE [LARGE SCALE GENOMIC DNA]</scope>
</reference>
<name>A0ACD5VRM5_AVESA</name>